<feature type="transmembrane region" description="Helical" evidence="2">
    <location>
        <begin position="51"/>
        <end position="67"/>
    </location>
</feature>
<protein>
    <submittedName>
        <fullName evidence="3">Uncharacterized protein</fullName>
    </submittedName>
</protein>
<gene>
    <name evidence="3" type="ORF">TEOVI_000040400</name>
</gene>
<feature type="transmembrane region" description="Helical" evidence="2">
    <location>
        <begin position="193"/>
        <end position="214"/>
    </location>
</feature>
<dbReference type="VEuPathDB" id="TriTrypDB:TEOVI_000040400"/>
<dbReference type="AlphaFoldDB" id="A0A1G4I5L2"/>
<dbReference type="Proteomes" id="UP000195570">
    <property type="component" value="Unassembled WGS sequence"/>
</dbReference>
<keyword evidence="2" id="KW-0472">Membrane</keyword>
<evidence type="ECO:0000256" key="2">
    <source>
        <dbReference type="SAM" id="Phobius"/>
    </source>
</evidence>
<feature type="region of interest" description="Disordered" evidence="1">
    <location>
        <begin position="1"/>
        <end position="26"/>
    </location>
</feature>
<proteinExistence type="predicted"/>
<feature type="compositionally biased region" description="Basic and acidic residues" evidence="1">
    <location>
        <begin position="9"/>
        <end position="26"/>
    </location>
</feature>
<dbReference type="GeneID" id="92374344"/>
<keyword evidence="2" id="KW-0812">Transmembrane</keyword>
<name>A0A1G4I5L2_TRYEQ</name>
<evidence type="ECO:0000313" key="3">
    <source>
        <dbReference type="EMBL" id="SCU67176.1"/>
    </source>
</evidence>
<keyword evidence="2" id="KW-1133">Transmembrane helix</keyword>
<dbReference type="RefSeq" id="XP_067078528.1">
    <property type="nucleotide sequence ID" value="XM_067222427.1"/>
</dbReference>
<dbReference type="EMBL" id="CZPT02000699">
    <property type="protein sequence ID" value="SCU67176.1"/>
    <property type="molecule type" value="Genomic_DNA"/>
</dbReference>
<comment type="caution">
    <text evidence="3">The sequence shown here is derived from an EMBL/GenBank/DDBJ whole genome shotgun (WGS) entry which is preliminary data.</text>
</comment>
<keyword evidence="4" id="KW-1185">Reference proteome</keyword>
<sequence length="229" mass="26165">MSSSNDIASKIREANRRRAEEGSRIRQLQQERREEMLEREAEKAASKPSGFIPYIIISLIFLSFPLSEPIVDWVLVACFALLNGAWVLFFRSASWVNWGTLALCDFSLIRISHVIPHIPRLIKETPPHVLAAFIGGNLVAMVILYYAYVVRRLPWKTEVGSKKPKRVKRSDGEEVETLEEFARRRERANRIDNMFSGLIVANVVVLVLVGAIPFRTVFDAVRQIIGFFH</sequence>
<evidence type="ECO:0000256" key="1">
    <source>
        <dbReference type="SAM" id="MobiDB-lite"/>
    </source>
</evidence>
<accession>A0A1G4I5L2</accession>
<reference evidence="3" key="1">
    <citation type="submission" date="2016-09" db="EMBL/GenBank/DDBJ databases">
        <authorList>
            <person name="Hebert L."/>
            <person name="Moumen B."/>
        </authorList>
    </citation>
    <scope>NUCLEOTIDE SEQUENCE [LARGE SCALE GENOMIC DNA]</scope>
    <source>
        <strain evidence="3">OVI</strain>
    </source>
</reference>
<organism evidence="3 4">
    <name type="scientific">Trypanosoma equiperdum</name>
    <dbReference type="NCBI Taxonomy" id="5694"/>
    <lineage>
        <taxon>Eukaryota</taxon>
        <taxon>Discoba</taxon>
        <taxon>Euglenozoa</taxon>
        <taxon>Kinetoplastea</taxon>
        <taxon>Metakinetoplastina</taxon>
        <taxon>Trypanosomatida</taxon>
        <taxon>Trypanosomatidae</taxon>
        <taxon>Trypanosoma</taxon>
    </lineage>
</organism>
<evidence type="ECO:0000313" key="4">
    <source>
        <dbReference type="Proteomes" id="UP000195570"/>
    </source>
</evidence>
<feature type="transmembrane region" description="Helical" evidence="2">
    <location>
        <begin position="73"/>
        <end position="90"/>
    </location>
</feature>
<feature type="transmembrane region" description="Helical" evidence="2">
    <location>
        <begin position="127"/>
        <end position="148"/>
    </location>
</feature>